<organism evidence="1 2">
    <name type="scientific">Polarella glacialis</name>
    <name type="common">Dinoflagellate</name>
    <dbReference type="NCBI Taxonomy" id="89957"/>
    <lineage>
        <taxon>Eukaryota</taxon>
        <taxon>Sar</taxon>
        <taxon>Alveolata</taxon>
        <taxon>Dinophyceae</taxon>
        <taxon>Suessiales</taxon>
        <taxon>Suessiaceae</taxon>
        <taxon>Polarella</taxon>
    </lineage>
</organism>
<evidence type="ECO:0000313" key="2">
    <source>
        <dbReference type="Proteomes" id="UP000654075"/>
    </source>
</evidence>
<gene>
    <name evidence="1" type="ORF">PGLA1383_LOCUS1965</name>
</gene>
<evidence type="ECO:0000313" key="1">
    <source>
        <dbReference type="EMBL" id="CAE8582978.1"/>
    </source>
</evidence>
<dbReference type="OrthoDB" id="10257085at2759"/>
<proteinExistence type="predicted"/>
<comment type="caution">
    <text evidence="1">The sequence shown here is derived from an EMBL/GenBank/DDBJ whole genome shotgun (WGS) entry which is preliminary data.</text>
</comment>
<reference evidence="1" key="1">
    <citation type="submission" date="2021-02" db="EMBL/GenBank/DDBJ databases">
        <authorList>
            <person name="Dougan E. K."/>
            <person name="Rhodes N."/>
            <person name="Thang M."/>
            <person name="Chan C."/>
        </authorList>
    </citation>
    <scope>NUCLEOTIDE SEQUENCE</scope>
</reference>
<name>A0A813D3M0_POLGL</name>
<accession>A0A813D3M0</accession>
<sequence length="93" mass="10983">MFSDLEFWRLQLKQLLTPWVPPQLLACHVASRCKQMDDQQRTLIEDNRANLAEINRLRQTISQLHSKLEVIDSRSVQSMQKQGEVVETHRTLR</sequence>
<dbReference type="Proteomes" id="UP000654075">
    <property type="component" value="Unassembled WGS sequence"/>
</dbReference>
<keyword evidence="2" id="KW-1185">Reference proteome</keyword>
<dbReference type="AlphaFoldDB" id="A0A813D3M0"/>
<protein>
    <submittedName>
        <fullName evidence="1">Uncharacterized protein</fullName>
    </submittedName>
</protein>
<dbReference type="EMBL" id="CAJNNV010000551">
    <property type="protein sequence ID" value="CAE8582978.1"/>
    <property type="molecule type" value="Genomic_DNA"/>
</dbReference>